<protein>
    <submittedName>
        <fullName evidence="1">Uncharacterized protein</fullName>
    </submittedName>
</protein>
<proteinExistence type="predicted"/>
<organism evidence="1 2">
    <name type="scientific">Salmonella enterica subsp. indica serovar 6,14,25:z10:1,(2),7 str. 1121</name>
    <dbReference type="NCBI Taxonomy" id="1173950"/>
    <lineage>
        <taxon>Bacteria</taxon>
        <taxon>Pseudomonadati</taxon>
        <taxon>Pseudomonadota</taxon>
        <taxon>Gammaproteobacteria</taxon>
        <taxon>Enterobacterales</taxon>
        <taxon>Enterobacteriaceae</taxon>
        <taxon>Salmonella</taxon>
    </lineage>
</organism>
<dbReference type="AlphaFoldDB" id="V1HUK8"/>
<evidence type="ECO:0000313" key="2">
    <source>
        <dbReference type="Proteomes" id="UP000017304"/>
    </source>
</evidence>
<dbReference type="PATRIC" id="fig|1173950.3.peg.1328"/>
<dbReference type="EMBL" id="AOXI01000015">
    <property type="protein sequence ID" value="ESE86379.1"/>
    <property type="molecule type" value="Genomic_DNA"/>
</dbReference>
<evidence type="ECO:0000313" key="1">
    <source>
        <dbReference type="EMBL" id="ESE86379.1"/>
    </source>
</evidence>
<dbReference type="Proteomes" id="UP000017304">
    <property type="component" value="Unassembled WGS sequence"/>
</dbReference>
<accession>V1HUK8</accession>
<name>V1HUK8_SALER</name>
<sequence length="59" mass="7049">MVFRAGLTERKFSRLYDIIIPDDLSESDISAWLPPRWLNPYCHVNWMAWNRHSRSMVIG</sequence>
<reference evidence="1 2" key="1">
    <citation type="journal article" date="2013" name="Genome Biol. Evol.">
        <title>Phylogenetic diversity of the enteric pathogen Salmonella enterica subsp. enterica inferred from genome-wide reference-free SNP characters.</title>
        <authorList>
            <person name="Timme R.E."/>
            <person name="Pettengill J.B."/>
            <person name="Allard M.W."/>
            <person name="Strain E."/>
            <person name="Barrangou R."/>
            <person name="Wehnes C."/>
            <person name="Van Kessel J.S."/>
            <person name="Karns J.S."/>
            <person name="Musser S.M."/>
            <person name="Brown E.W."/>
        </authorList>
    </citation>
    <scope>NUCLEOTIDE SEQUENCE [LARGE SCALE GENOMIC DNA]</scope>
    <source>
        <strain evidence="1 2">1121</strain>
    </source>
</reference>
<comment type="caution">
    <text evidence="1">The sequence shown here is derived from an EMBL/GenBank/DDBJ whole genome shotgun (WGS) entry which is preliminary data.</text>
</comment>
<gene>
    <name evidence="1" type="ORF">SEI61121_06411</name>
</gene>